<reference evidence="1 2" key="1">
    <citation type="submission" date="2018-07" db="EMBL/GenBank/DDBJ databases">
        <title>Genomic Encyclopedia of Type Strains, Phase III (KMG-III): the genomes of soil and plant-associated and newly described type strains.</title>
        <authorList>
            <person name="Whitman W."/>
        </authorList>
    </citation>
    <scope>NUCLEOTIDE SEQUENCE [LARGE SCALE GENOMIC DNA]</scope>
    <source>
        <strain evidence="1 2">CECT 7958</strain>
    </source>
</reference>
<dbReference type="PROSITE" id="PS51257">
    <property type="entry name" value="PROKAR_LIPOPROTEIN"/>
    <property type="match status" value="1"/>
</dbReference>
<dbReference type="EMBL" id="QPJO01000001">
    <property type="protein sequence ID" value="RCW93582.1"/>
    <property type="molecule type" value="Genomic_DNA"/>
</dbReference>
<protein>
    <submittedName>
        <fullName evidence="1">Uncharacterized protein</fullName>
    </submittedName>
</protein>
<dbReference type="OrthoDB" id="1440320at2"/>
<comment type="caution">
    <text evidence="1">The sequence shown here is derived from an EMBL/GenBank/DDBJ whole genome shotgun (WGS) entry which is preliminary data.</text>
</comment>
<dbReference type="RefSeq" id="WP_114308096.1">
    <property type="nucleotide sequence ID" value="NZ_QPJO01000001.1"/>
</dbReference>
<accession>A0A368ZIG6</accession>
<name>A0A368ZIG6_9FLAO</name>
<dbReference type="AlphaFoldDB" id="A0A368ZIG6"/>
<organism evidence="1 2">
    <name type="scientific">Winogradskyella arenosi</name>
    <dbReference type="NCBI Taxonomy" id="533325"/>
    <lineage>
        <taxon>Bacteria</taxon>
        <taxon>Pseudomonadati</taxon>
        <taxon>Bacteroidota</taxon>
        <taxon>Flavobacteriia</taxon>
        <taxon>Flavobacteriales</taxon>
        <taxon>Flavobacteriaceae</taxon>
        <taxon>Winogradskyella</taxon>
    </lineage>
</organism>
<proteinExistence type="predicted"/>
<sequence>MRLFKYIFLLFFFFSCDSDDTSSEVTDIRYKVLLDYDGDLVFIGDQSNKVIFESSSSEYYLSILGYYNKVQSKRLYFISRSDFYSGFKLNYIDLQDLYENRNYHYMVQSSDINFDENDYLMSGVFMESENRYHFLVTEDDSNILLKTFENGALVETQNVTSTFGIPNFGIEGISYLQASNKLVIIQDVFNSSTQKTKIIDLDTFSLVGEHTNFNYNFFKAFGDAEHQFLIGRKEISYQVHEYLTDLQGNLITDNSDGYSFIGRASIGYDTDESTFEYFIDGDGREEVGIINTVTGELLPQGVEGEPHSRNSPIFYFKPN</sequence>
<keyword evidence="2" id="KW-1185">Reference proteome</keyword>
<evidence type="ECO:0000313" key="2">
    <source>
        <dbReference type="Proteomes" id="UP000253436"/>
    </source>
</evidence>
<evidence type="ECO:0000313" key="1">
    <source>
        <dbReference type="EMBL" id="RCW93582.1"/>
    </source>
</evidence>
<gene>
    <name evidence="1" type="ORF">DFQ08_101377</name>
</gene>
<dbReference type="Proteomes" id="UP000253436">
    <property type="component" value="Unassembled WGS sequence"/>
</dbReference>